<evidence type="ECO:0000256" key="2">
    <source>
        <dbReference type="ARBA" id="ARBA00006117"/>
    </source>
</evidence>
<dbReference type="Proteomes" id="UP000178622">
    <property type="component" value="Unassembled WGS sequence"/>
</dbReference>
<dbReference type="PANTHER" id="PTHR16119">
    <property type="entry name" value="TRANSMEMBRANE PROTEIN 144"/>
    <property type="match status" value="1"/>
</dbReference>
<evidence type="ECO:0000256" key="5">
    <source>
        <dbReference type="ARBA" id="ARBA00022692"/>
    </source>
</evidence>
<sequence length="298" mass="31847">MMYLIALVPAFAWGLIGLALAKTKAKPEEATLGSMTGFLIFSTVITIFSATFMSPALFVVGFASGFLLSLANIGQFAAMTELGVSKTVPLVAALQLILNSLLGAFLFHEWTQPMQWILGIVSIILVIAGASLTSYQEGSDKTKSKISTKGIVSVLVAGVFGGLYSVLPKAYQYFNHIEGNREFTNSLLLPQAIGGMVGALIIYAVVSKSNPLTGFKKIPVWKSTSIGFLWAIGNMCLMIASTSDLGLATAFTFSQLNLVIGGFSGIYLLHEHKTKKEFKYFLVGIILVVIGAIITALI</sequence>
<feature type="transmembrane region" description="Helical" evidence="8">
    <location>
        <begin position="114"/>
        <end position="134"/>
    </location>
</feature>
<dbReference type="GO" id="GO:0015144">
    <property type="term" value="F:carbohydrate transmembrane transporter activity"/>
    <property type="evidence" value="ECO:0007669"/>
    <property type="project" value="InterPro"/>
</dbReference>
<feature type="transmembrane region" description="Helical" evidence="8">
    <location>
        <begin position="88"/>
        <end position="108"/>
    </location>
</feature>
<dbReference type="SUPFAM" id="SSF103481">
    <property type="entry name" value="Multidrug resistance efflux transporter EmrE"/>
    <property type="match status" value="1"/>
</dbReference>
<keyword evidence="5 8" id="KW-0812">Transmembrane</keyword>
<name>A0A1E8GPH7_9LACT</name>
<evidence type="ECO:0000313" key="10">
    <source>
        <dbReference type="Proteomes" id="UP000178622"/>
    </source>
</evidence>
<proteinExistence type="inferred from homology"/>
<comment type="similarity">
    <text evidence="2">Belongs to the GRP transporter (TC 2.A.7.5) family.</text>
</comment>
<protein>
    <recommendedName>
        <fullName evidence="11">Sugar transporter</fullName>
    </recommendedName>
</protein>
<comment type="subcellular location">
    <subcellularLocation>
        <location evidence="1">Cell membrane</location>
        <topology evidence="1">Multi-pass membrane protein</topology>
    </subcellularLocation>
</comment>
<evidence type="ECO:0000256" key="3">
    <source>
        <dbReference type="ARBA" id="ARBA00022448"/>
    </source>
</evidence>
<dbReference type="InterPro" id="IPR037185">
    <property type="entry name" value="EmrE-like"/>
</dbReference>
<dbReference type="GO" id="GO:0005886">
    <property type="term" value="C:plasma membrane"/>
    <property type="evidence" value="ECO:0007669"/>
    <property type="project" value="UniProtKB-SubCell"/>
</dbReference>
<reference evidence="10" key="1">
    <citation type="submission" date="2016-09" db="EMBL/GenBank/DDBJ databases">
        <title>Draft genome sequence of a novel species of the family Streptococcaceae isolated from flowers.</title>
        <authorList>
            <person name="Chuah L.-O."/>
            <person name="Yap K.-P."/>
            <person name="Thong K.L."/>
            <person name="Liong M.T."/>
            <person name="Ahmad R."/>
            <person name="Rusul G."/>
        </authorList>
    </citation>
    <scope>NUCLEOTIDE SEQUENCE [LARGE SCALE GENOMIC DNA]</scope>
    <source>
        <strain evidence="10">DF1</strain>
    </source>
</reference>
<evidence type="ECO:0000256" key="7">
    <source>
        <dbReference type="ARBA" id="ARBA00023136"/>
    </source>
</evidence>
<evidence type="ECO:0000256" key="8">
    <source>
        <dbReference type="SAM" id="Phobius"/>
    </source>
</evidence>
<dbReference type="PANTHER" id="PTHR16119:SF17">
    <property type="entry name" value="TRANSMEMBRANE PROTEIN 144"/>
    <property type="match status" value="1"/>
</dbReference>
<evidence type="ECO:0000256" key="1">
    <source>
        <dbReference type="ARBA" id="ARBA00004651"/>
    </source>
</evidence>
<keyword evidence="10" id="KW-1185">Reference proteome</keyword>
<gene>
    <name evidence="9" type="ORF">BG261_09235</name>
</gene>
<dbReference type="CDD" id="cd23110">
    <property type="entry name" value="GRP"/>
    <property type="match status" value="1"/>
</dbReference>
<dbReference type="AlphaFoldDB" id="A0A1E8GPH7"/>
<keyword evidence="3" id="KW-0813">Transport</keyword>
<organism evidence="9 10">
    <name type="scientific">Floricoccus tropicus</name>
    <dbReference type="NCBI Taxonomy" id="1859473"/>
    <lineage>
        <taxon>Bacteria</taxon>
        <taxon>Bacillati</taxon>
        <taxon>Bacillota</taxon>
        <taxon>Bacilli</taxon>
        <taxon>Lactobacillales</taxon>
        <taxon>Streptococcaceae</taxon>
        <taxon>Floricoccus</taxon>
    </lineage>
</organism>
<feature type="transmembrane region" description="Helical" evidence="8">
    <location>
        <begin position="146"/>
        <end position="167"/>
    </location>
</feature>
<comment type="caution">
    <text evidence="9">The sequence shown here is derived from an EMBL/GenBank/DDBJ whole genome shotgun (WGS) entry which is preliminary data.</text>
</comment>
<dbReference type="OrthoDB" id="1452595at2"/>
<dbReference type="STRING" id="1859473.BG261_09235"/>
<dbReference type="RefSeq" id="WP_070791512.1">
    <property type="nucleotide sequence ID" value="NZ_MKIR01000003.1"/>
</dbReference>
<keyword evidence="4" id="KW-0762">Sugar transport</keyword>
<evidence type="ECO:0000256" key="4">
    <source>
        <dbReference type="ARBA" id="ARBA00022597"/>
    </source>
</evidence>
<accession>A0A1E8GPH7</accession>
<dbReference type="Pfam" id="PF06800">
    <property type="entry name" value="Sugar_transport"/>
    <property type="match status" value="1"/>
</dbReference>
<keyword evidence="6 8" id="KW-1133">Transmembrane helix</keyword>
<feature type="transmembrane region" description="Helical" evidence="8">
    <location>
        <begin position="37"/>
        <end position="68"/>
    </location>
</feature>
<dbReference type="InterPro" id="IPR010651">
    <property type="entry name" value="Sugar_transport"/>
</dbReference>
<evidence type="ECO:0008006" key="11">
    <source>
        <dbReference type="Google" id="ProtNLM"/>
    </source>
</evidence>
<dbReference type="EMBL" id="MKIR01000003">
    <property type="protein sequence ID" value="OFI50142.1"/>
    <property type="molecule type" value="Genomic_DNA"/>
</dbReference>
<feature type="transmembrane region" description="Helical" evidence="8">
    <location>
        <begin position="187"/>
        <end position="206"/>
    </location>
</feature>
<feature type="transmembrane region" description="Helical" evidence="8">
    <location>
        <begin position="218"/>
        <end position="240"/>
    </location>
</feature>
<feature type="transmembrane region" description="Helical" evidence="8">
    <location>
        <begin position="280"/>
        <end position="297"/>
    </location>
</feature>
<evidence type="ECO:0000256" key="6">
    <source>
        <dbReference type="ARBA" id="ARBA00022989"/>
    </source>
</evidence>
<feature type="transmembrane region" description="Helical" evidence="8">
    <location>
        <begin position="246"/>
        <end position="268"/>
    </location>
</feature>
<keyword evidence="7 8" id="KW-0472">Membrane</keyword>
<evidence type="ECO:0000313" key="9">
    <source>
        <dbReference type="EMBL" id="OFI50142.1"/>
    </source>
</evidence>